<dbReference type="Gene3D" id="1.10.630.10">
    <property type="entry name" value="Cytochrome P450"/>
    <property type="match status" value="1"/>
</dbReference>
<protein>
    <submittedName>
        <fullName evidence="3">p450 heme-thiolate protein</fullName>
    </submittedName>
</protein>
<dbReference type="GO" id="GO:0020037">
    <property type="term" value="F:heme binding"/>
    <property type="evidence" value="ECO:0007669"/>
    <property type="project" value="InterPro"/>
</dbReference>
<dbReference type="InterPro" id="IPR036396">
    <property type="entry name" value="Cyt_P450_sf"/>
</dbReference>
<dbReference type="HOGENOM" id="CLU_033716_0_1_11"/>
<dbReference type="InterPro" id="IPR001128">
    <property type="entry name" value="Cyt_P450"/>
</dbReference>
<dbReference type="InterPro" id="IPR017972">
    <property type="entry name" value="Cyt_P450_CS"/>
</dbReference>
<dbReference type="AlphaFoldDB" id="D9WIV0"/>
<keyword evidence="2" id="KW-0479">Metal-binding</keyword>
<accession>D9WIV0</accession>
<dbReference type="InterPro" id="IPR002397">
    <property type="entry name" value="Cyt_P450_B"/>
</dbReference>
<evidence type="ECO:0000313" key="3">
    <source>
        <dbReference type="EMBL" id="EFL27603.1"/>
    </source>
</evidence>
<dbReference type="SUPFAM" id="SSF48264">
    <property type="entry name" value="Cytochrome P450"/>
    <property type="match status" value="1"/>
</dbReference>
<dbReference type="Proteomes" id="UP000003963">
    <property type="component" value="Unassembled WGS sequence"/>
</dbReference>
<dbReference type="PROSITE" id="PS00086">
    <property type="entry name" value="CYTOCHROME_P450"/>
    <property type="match status" value="1"/>
</dbReference>
<dbReference type="PANTHER" id="PTHR46696">
    <property type="entry name" value="P450, PUTATIVE (EUROFUNG)-RELATED"/>
    <property type="match status" value="1"/>
</dbReference>
<dbReference type="GO" id="GO:0016705">
    <property type="term" value="F:oxidoreductase activity, acting on paired donors, with incorporation or reduction of molecular oxygen"/>
    <property type="evidence" value="ECO:0007669"/>
    <property type="project" value="InterPro"/>
</dbReference>
<keyword evidence="2" id="KW-0503">Monooxygenase</keyword>
<organism evidence="3 4">
    <name type="scientific">Streptomyces himastatinicus ATCC 53653</name>
    <dbReference type="NCBI Taxonomy" id="457427"/>
    <lineage>
        <taxon>Bacteria</taxon>
        <taxon>Bacillati</taxon>
        <taxon>Actinomycetota</taxon>
        <taxon>Actinomycetes</taxon>
        <taxon>Kitasatosporales</taxon>
        <taxon>Streptomycetaceae</taxon>
        <taxon>Streptomyces</taxon>
        <taxon>Streptomyces violaceusniger group</taxon>
    </lineage>
</organism>
<keyword evidence="2" id="KW-0349">Heme</keyword>
<dbReference type="GO" id="GO:0004497">
    <property type="term" value="F:monooxygenase activity"/>
    <property type="evidence" value="ECO:0007669"/>
    <property type="project" value="UniProtKB-KW"/>
</dbReference>
<dbReference type="Pfam" id="PF00067">
    <property type="entry name" value="p450"/>
    <property type="match status" value="1"/>
</dbReference>
<sequence length="411" mass="44962">MNESAPTTTVGHDTVQHVRDLPVAERRDDAWRTLAALGEPAPTADGLALTSFAVVKAVLKAPDRFSLAKVFEAVETGYPLIPLAFDPPEQTHYRRILQPLFSPRRIRPLTDALRAQAVDLIEAVKARGGCDFVADIAVPFPAQALLTLLDMPLADRDRLIAWKDAALQLTADAAGELVLTDEERAARVDQTMAMAGYLAELIQARRTHPGDDMLSEILALDGEDRFSDEEATGLCLMLVLAGLETVTDALGLAMERLATDPARRRELADDPSLVPAAVEELLRLDPPAPFLPRITTEDVEIGGCPIPAGTLVNAHLTTANRDESCWPHPHDTDFHRPENPHTSFGVGVHRCLGTHLARLEMQLILEEWHRHISDYAIAEGTPHRARLIRANIGLESLHLTFDPSPPPHSAV</sequence>
<keyword evidence="2" id="KW-0408">Iron</keyword>
<evidence type="ECO:0000256" key="1">
    <source>
        <dbReference type="ARBA" id="ARBA00010617"/>
    </source>
</evidence>
<dbReference type="PANTHER" id="PTHR46696:SF6">
    <property type="entry name" value="P450, PUTATIVE (EUROFUNG)-RELATED"/>
    <property type="match status" value="1"/>
</dbReference>
<dbReference type="GO" id="GO:0005506">
    <property type="term" value="F:iron ion binding"/>
    <property type="evidence" value="ECO:0007669"/>
    <property type="project" value="InterPro"/>
</dbReference>
<dbReference type="PRINTS" id="PR00385">
    <property type="entry name" value="P450"/>
</dbReference>
<dbReference type="STRING" id="457427.SSOG_07317"/>
<reference evidence="3 4" key="1">
    <citation type="submission" date="2009-02" db="EMBL/GenBank/DDBJ databases">
        <title>Annotation of Streptomyces hygroscopicus strain ATCC 53653.</title>
        <authorList>
            <consortium name="The Broad Institute Genome Sequencing Platform"/>
            <consortium name="Broad Institute Microbial Sequencing Center"/>
            <person name="Fischbach M."/>
            <person name="Godfrey P."/>
            <person name="Ward D."/>
            <person name="Young S."/>
            <person name="Zeng Q."/>
            <person name="Koehrsen M."/>
            <person name="Alvarado L."/>
            <person name="Berlin A.M."/>
            <person name="Bochicchio J."/>
            <person name="Borenstein D."/>
            <person name="Chapman S.B."/>
            <person name="Chen Z."/>
            <person name="Engels R."/>
            <person name="Freedman E."/>
            <person name="Gellesch M."/>
            <person name="Goldberg J."/>
            <person name="Griggs A."/>
            <person name="Gujja S."/>
            <person name="Heilman E.R."/>
            <person name="Heiman D.I."/>
            <person name="Hepburn T.A."/>
            <person name="Howarth C."/>
            <person name="Jen D."/>
            <person name="Larson L."/>
            <person name="Lewis B."/>
            <person name="Mehta T."/>
            <person name="Park D."/>
            <person name="Pearson M."/>
            <person name="Richards J."/>
            <person name="Roberts A."/>
            <person name="Saif S."/>
            <person name="Shea T.D."/>
            <person name="Shenoy N."/>
            <person name="Sisk P."/>
            <person name="Stolte C."/>
            <person name="Sykes S.N."/>
            <person name="Thomson T."/>
            <person name="Walk T."/>
            <person name="White J."/>
            <person name="Yandava C."/>
            <person name="Straight P."/>
            <person name="Clardy J."/>
            <person name="Hung D."/>
            <person name="Kolter R."/>
            <person name="Mekalanos J."/>
            <person name="Walker S."/>
            <person name="Walsh C.T."/>
            <person name="Wieland-Brown L.C."/>
            <person name="Haas B."/>
            <person name="Nusbaum C."/>
            <person name="Birren B."/>
        </authorList>
    </citation>
    <scope>NUCLEOTIDE SEQUENCE [LARGE SCALE GENOMIC DNA]</scope>
    <source>
        <strain evidence="3 4">ATCC 53653</strain>
    </source>
</reference>
<comment type="similarity">
    <text evidence="1 2">Belongs to the cytochrome P450 family.</text>
</comment>
<dbReference type="PRINTS" id="PR00359">
    <property type="entry name" value="BP450"/>
</dbReference>
<dbReference type="EMBL" id="GG657754">
    <property type="protein sequence ID" value="EFL27603.1"/>
    <property type="molecule type" value="Genomic_DNA"/>
</dbReference>
<evidence type="ECO:0000313" key="4">
    <source>
        <dbReference type="Proteomes" id="UP000003963"/>
    </source>
</evidence>
<keyword evidence="2" id="KW-0560">Oxidoreductase</keyword>
<keyword evidence="4" id="KW-1185">Reference proteome</keyword>
<gene>
    <name evidence="3" type="ORF">SSOG_07317</name>
</gene>
<dbReference type="RefSeq" id="WP_009719401.1">
    <property type="nucleotide sequence ID" value="NZ_GG657754.1"/>
</dbReference>
<evidence type="ECO:0000256" key="2">
    <source>
        <dbReference type="RuleBase" id="RU000461"/>
    </source>
</evidence>
<proteinExistence type="inferred from homology"/>
<name>D9WIV0_9ACTN</name>